<evidence type="ECO:0000256" key="4">
    <source>
        <dbReference type="ARBA" id="ARBA00022692"/>
    </source>
</evidence>
<evidence type="ECO:0000313" key="10">
    <source>
        <dbReference type="Proteomes" id="UP000037939"/>
    </source>
</evidence>
<sequence length="269" mass="29501">MNEKAPWWVGILGWGTAFVIFLPILIIAITAFKTEQDAYSLSLLFKPTLQSFNEVFERSHYLGFVSNSVYVSLGSTIASLALAVPAAYSLAFFPGKRAQKILLWMLSTKMMPAVGVLIPIYLLAKTTLLLDSITGLIIIYTLINLPIAVWMAFTYFNEVPKEILEAARIDGANAWQEMLHLLLPTALPGLASTALLLVIFSWNEAFWSLNLSSVNAAPLTVFIASYSNPEGLFWAKLSAASLLAIAPILVLGWLAQKQLVRGMTFGAVK</sequence>
<keyword evidence="6 7" id="KW-0472">Membrane</keyword>
<name>A0A0N0GP18_9NEIS</name>
<comment type="similarity">
    <text evidence="7">Belongs to the binding-protein-dependent transport system permease family.</text>
</comment>
<evidence type="ECO:0000256" key="5">
    <source>
        <dbReference type="ARBA" id="ARBA00022989"/>
    </source>
</evidence>
<feature type="transmembrane region" description="Helical" evidence="7">
    <location>
        <begin position="69"/>
        <end position="90"/>
    </location>
</feature>
<dbReference type="GO" id="GO:0005886">
    <property type="term" value="C:plasma membrane"/>
    <property type="evidence" value="ECO:0007669"/>
    <property type="project" value="UniProtKB-SubCell"/>
</dbReference>
<gene>
    <name evidence="9" type="primary">sugB_2</name>
    <name evidence="9" type="ORF">WG78_09805</name>
</gene>
<comment type="caution">
    <text evidence="9">The sequence shown here is derived from an EMBL/GenBank/DDBJ whole genome shotgun (WGS) entry which is preliminary data.</text>
</comment>
<dbReference type="InterPro" id="IPR035906">
    <property type="entry name" value="MetI-like_sf"/>
</dbReference>
<dbReference type="EMBL" id="LAQT01000007">
    <property type="protein sequence ID" value="KPC53375.1"/>
    <property type="molecule type" value="Genomic_DNA"/>
</dbReference>
<dbReference type="InterPro" id="IPR000515">
    <property type="entry name" value="MetI-like"/>
</dbReference>
<evidence type="ECO:0000256" key="3">
    <source>
        <dbReference type="ARBA" id="ARBA00022475"/>
    </source>
</evidence>
<keyword evidence="4 7" id="KW-0812">Transmembrane</keyword>
<evidence type="ECO:0000259" key="8">
    <source>
        <dbReference type="PROSITE" id="PS50928"/>
    </source>
</evidence>
<evidence type="ECO:0000313" key="9">
    <source>
        <dbReference type="EMBL" id="KPC53375.1"/>
    </source>
</evidence>
<evidence type="ECO:0000256" key="2">
    <source>
        <dbReference type="ARBA" id="ARBA00022448"/>
    </source>
</evidence>
<organism evidence="9 10">
    <name type="scientific">Amantichitinum ursilacus</name>
    <dbReference type="NCBI Taxonomy" id="857265"/>
    <lineage>
        <taxon>Bacteria</taxon>
        <taxon>Pseudomonadati</taxon>
        <taxon>Pseudomonadota</taxon>
        <taxon>Betaproteobacteria</taxon>
        <taxon>Neisseriales</taxon>
        <taxon>Chitinibacteraceae</taxon>
        <taxon>Amantichitinum</taxon>
    </lineage>
</organism>
<dbReference type="CDD" id="cd06261">
    <property type="entry name" value="TM_PBP2"/>
    <property type="match status" value="1"/>
</dbReference>
<dbReference type="STRING" id="857265.WG78_09805"/>
<dbReference type="GO" id="GO:0055085">
    <property type="term" value="P:transmembrane transport"/>
    <property type="evidence" value="ECO:0007669"/>
    <property type="project" value="InterPro"/>
</dbReference>
<dbReference type="PROSITE" id="PS50928">
    <property type="entry name" value="ABC_TM1"/>
    <property type="match status" value="1"/>
</dbReference>
<keyword evidence="3" id="KW-1003">Cell membrane</keyword>
<dbReference type="PANTHER" id="PTHR32243">
    <property type="entry name" value="MALTOSE TRANSPORT SYSTEM PERMEASE-RELATED"/>
    <property type="match status" value="1"/>
</dbReference>
<dbReference type="Pfam" id="PF00528">
    <property type="entry name" value="BPD_transp_1"/>
    <property type="match status" value="1"/>
</dbReference>
<reference evidence="9 10" key="1">
    <citation type="submission" date="2015-07" db="EMBL/GenBank/DDBJ databases">
        <title>Draft genome sequence of the Amantichitinum ursilacus IGB-41, a new chitin-degrading bacterium.</title>
        <authorList>
            <person name="Kirstahler P."/>
            <person name="Guenther M."/>
            <person name="Grumaz C."/>
            <person name="Rupp S."/>
            <person name="Zibek S."/>
            <person name="Sohn K."/>
        </authorList>
    </citation>
    <scope>NUCLEOTIDE SEQUENCE [LARGE SCALE GENOMIC DNA]</scope>
    <source>
        <strain evidence="9 10">IGB-41</strain>
    </source>
</reference>
<comment type="subcellular location">
    <subcellularLocation>
        <location evidence="1 7">Cell membrane</location>
        <topology evidence="1 7">Multi-pass membrane protein</topology>
    </subcellularLocation>
</comment>
<dbReference type="Gene3D" id="1.10.3720.10">
    <property type="entry name" value="MetI-like"/>
    <property type="match status" value="1"/>
</dbReference>
<dbReference type="SUPFAM" id="SSF161098">
    <property type="entry name" value="MetI-like"/>
    <property type="match status" value="1"/>
</dbReference>
<protein>
    <submittedName>
        <fullName evidence="9">Trehalose transport system permease protein SugB</fullName>
    </submittedName>
</protein>
<feature type="transmembrane region" description="Helical" evidence="7">
    <location>
        <begin position="102"/>
        <end position="124"/>
    </location>
</feature>
<keyword evidence="10" id="KW-1185">Reference proteome</keyword>
<keyword evidence="2 7" id="KW-0813">Transport</keyword>
<evidence type="ECO:0000256" key="6">
    <source>
        <dbReference type="ARBA" id="ARBA00023136"/>
    </source>
</evidence>
<proteinExistence type="inferred from homology"/>
<feature type="domain" description="ABC transmembrane type-1" evidence="8">
    <location>
        <begin position="65"/>
        <end position="255"/>
    </location>
</feature>
<accession>A0A0N0GP18</accession>
<feature type="transmembrane region" description="Helical" evidence="7">
    <location>
        <begin position="7"/>
        <end position="32"/>
    </location>
</feature>
<dbReference type="OrthoDB" id="8111552at2"/>
<evidence type="ECO:0000256" key="1">
    <source>
        <dbReference type="ARBA" id="ARBA00004651"/>
    </source>
</evidence>
<dbReference type="PANTHER" id="PTHR32243:SF18">
    <property type="entry name" value="INNER MEMBRANE ABC TRANSPORTER PERMEASE PROTEIN YCJP"/>
    <property type="match status" value="1"/>
</dbReference>
<dbReference type="AlphaFoldDB" id="A0A0N0GP18"/>
<feature type="transmembrane region" description="Helical" evidence="7">
    <location>
        <begin position="136"/>
        <end position="157"/>
    </location>
</feature>
<dbReference type="Proteomes" id="UP000037939">
    <property type="component" value="Unassembled WGS sequence"/>
</dbReference>
<dbReference type="RefSeq" id="WP_053937612.1">
    <property type="nucleotide sequence ID" value="NZ_LAQT01000007.1"/>
</dbReference>
<feature type="transmembrane region" description="Helical" evidence="7">
    <location>
        <begin position="178"/>
        <end position="202"/>
    </location>
</feature>
<evidence type="ECO:0000256" key="7">
    <source>
        <dbReference type="RuleBase" id="RU363032"/>
    </source>
</evidence>
<keyword evidence="5 7" id="KW-1133">Transmembrane helix</keyword>
<feature type="transmembrane region" description="Helical" evidence="7">
    <location>
        <begin position="233"/>
        <end position="255"/>
    </location>
</feature>
<dbReference type="PATRIC" id="fig|857265.3.peg.2018"/>
<dbReference type="InterPro" id="IPR050901">
    <property type="entry name" value="BP-dep_ABC_trans_perm"/>
</dbReference>